<dbReference type="GO" id="GO:0000166">
    <property type="term" value="F:nucleotide binding"/>
    <property type="evidence" value="ECO:0007669"/>
    <property type="project" value="UniProtKB-UniRule"/>
</dbReference>
<organism evidence="16 17">
    <name type="scientific">Passerine adenovirus 1</name>
    <dbReference type="NCBI Taxonomy" id="2779174"/>
    <lineage>
        <taxon>Viruses</taxon>
        <taxon>Varidnaviria</taxon>
        <taxon>Bamfordvirae</taxon>
        <taxon>Preplasmiviricota</taxon>
        <taxon>Polisuviricotina</taxon>
        <taxon>Pharingeaviricetes</taxon>
        <taxon>Rowavirales</taxon>
        <taxon>Adenoviridae</taxon>
        <taxon>Barthadenovirus</taxon>
    </lineage>
</organism>
<evidence type="ECO:0000256" key="7">
    <source>
        <dbReference type="ARBA" id="ARBA00022932"/>
    </source>
</evidence>
<comment type="subunit">
    <text evidence="10">Heterodimer with the terminal protein; this heterodimer binds to bp 9 to 18 of the genome. Forms a complex with viral pTP, DBP and hosts NFIA and POU2F1/OCT1 for initiation of replication.</text>
</comment>
<dbReference type="GO" id="GO:0003677">
    <property type="term" value="F:DNA binding"/>
    <property type="evidence" value="ECO:0007669"/>
    <property type="project" value="UniProtKB-UniRule"/>
</dbReference>
<dbReference type="Pfam" id="PF03175">
    <property type="entry name" value="DNA_pol_B_2"/>
    <property type="match status" value="1"/>
</dbReference>
<dbReference type="SUPFAM" id="SSF53098">
    <property type="entry name" value="Ribonuclease H-like"/>
    <property type="match status" value="1"/>
</dbReference>
<evidence type="ECO:0000256" key="5">
    <source>
        <dbReference type="ARBA" id="ARBA00022695"/>
    </source>
</evidence>
<evidence type="ECO:0000313" key="16">
    <source>
        <dbReference type="EMBL" id="QOJ53940.1"/>
    </source>
</evidence>
<name>A0A7L9DIQ4_9ADEN</name>
<dbReference type="InterPro" id="IPR036397">
    <property type="entry name" value="RNaseH_sf"/>
</dbReference>
<evidence type="ECO:0000256" key="2">
    <source>
        <dbReference type="ARBA" id="ARBA00005755"/>
    </source>
</evidence>
<evidence type="ECO:0000256" key="3">
    <source>
        <dbReference type="ARBA" id="ARBA00022562"/>
    </source>
</evidence>
<dbReference type="PIRSF" id="PIRSF000788">
    <property type="entry name" value="DPol_ADV"/>
    <property type="match status" value="1"/>
</dbReference>
<dbReference type="InterPro" id="IPR006172">
    <property type="entry name" value="DNA-dir_DNA_pol_B"/>
</dbReference>
<evidence type="ECO:0000256" key="11">
    <source>
        <dbReference type="ARBA" id="ARBA00049244"/>
    </source>
</evidence>
<evidence type="ECO:0000256" key="4">
    <source>
        <dbReference type="ARBA" id="ARBA00022679"/>
    </source>
</evidence>
<evidence type="ECO:0000256" key="12">
    <source>
        <dbReference type="PIRNR" id="PIRNR000788"/>
    </source>
</evidence>
<keyword evidence="4 12" id="KW-0808">Transferase</keyword>
<evidence type="ECO:0000256" key="10">
    <source>
        <dbReference type="ARBA" id="ARBA00046822"/>
    </source>
</evidence>
<dbReference type="SMART" id="SM00486">
    <property type="entry name" value="POLBc"/>
    <property type="match status" value="1"/>
</dbReference>
<dbReference type="InterPro" id="IPR017964">
    <property type="entry name" value="DNA-dir_DNA_pol_B_CS"/>
</dbReference>
<keyword evidence="9 12" id="KW-0238">DNA-binding</keyword>
<keyword evidence="6 12" id="KW-0235">DNA replication</keyword>
<evidence type="ECO:0000259" key="15">
    <source>
        <dbReference type="Pfam" id="PF03175"/>
    </source>
</evidence>
<dbReference type="Gene3D" id="3.30.420.10">
    <property type="entry name" value="Ribonuclease H-like superfamily/Ribonuclease H"/>
    <property type="match status" value="1"/>
</dbReference>
<dbReference type="GO" id="GO:0006260">
    <property type="term" value="P:DNA replication"/>
    <property type="evidence" value="ECO:0007669"/>
    <property type="project" value="UniProtKB-KW"/>
</dbReference>
<keyword evidence="8" id="KW-1194">Viral DNA replication</keyword>
<keyword evidence="5 12" id="KW-0548">Nucleotidyltransferase</keyword>
<evidence type="ECO:0000256" key="6">
    <source>
        <dbReference type="ARBA" id="ARBA00022705"/>
    </source>
</evidence>
<dbReference type="EMBL" id="MT674683">
    <property type="protein sequence ID" value="QOJ53940.1"/>
    <property type="molecule type" value="Genomic_DNA"/>
</dbReference>
<evidence type="ECO:0000256" key="14">
    <source>
        <dbReference type="SAM" id="MobiDB-lite"/>
    </source>
</evidence>
<dbReference type="GO" id="GO:0039693">
    <property type="term" value="P:viral DNA genome replication"/>
    <property type="evidence" value="ECO:0007669"/>
    <property type="project" value="UniProtKB-KW"/>
</dbReference>
<dbReference type="EC" id="2.7.7.7" evidence="12 13"/>
<dbReference type="InterPro" id="IPR004868">
    <property type="entry name" value="DNA-dir_DNA_pol_B_mt/vir"/>
</dbReference>
<dbReference type="Proteomes" id="UP001230876">
    <property type="component" value="Segment"/>
</dbReference>
<dbReference type="PROSITE" id="PS00116">
    <property type="entry name" value="DNA_POLYMERASE_B"/>
    <property type="match status" value="1"/>
</dbReference>
<dbReference type="InterPro" id="IPR014382">
    <property type="entry name" value="DNA-dir_DNA_pol_B_adenovir"/>
</dbReference>
<dbReference type="GO" id="GO:0042025">
    <property type="term" value="C:host cell nucleus"/>
    <property type="evidence" value="ECO:0007669"/>
    <property type="project" value="UniProtKB-SubCell"/>
</dbReference>
<feature type="domain" description="DNA-directed DNA polymerase family B mitochondria/virus" evidence="15">
    <location>
        <begin position="396"/>
        <end position="837"/>
    </location>
</feature>
<sequence length="1156" mass="132230">MAPTGGPDPSAANDRSSENYRVNRHEKLSDGRVHVLSTDPTGSLILLRVDKSFFLSLHKILKKIPIPISAKCNIAGQKFLYREALSKWAAEGGDVASIETEDRRLIATLPFEKIHLHTVKSLLVEASATGKKQERGTFVTTLDVDGWGQDATPSFERKGRELHVVAFLDHLTAAVSRTDMRRCENCAQTFVNKHTCHWKVTRFFQKLIGEHKNARYKSIPFRPITSPPGKSLHIIYDLETFTQYTRSGKRLLPFMIAFALRGDAELVEMGKSIARAQGYDYDPHTENFYSITRNHDGLVESFRTFREEISLSITDHFWRALKRAYDLGDDYEACDPEALKRTMKKLRGRKDLPDPLYYNVLVLGHNISGFDEVVMWSHLTGLHKLEERYPQFTWRRLFLPRGGKILFDDVTCSVPNPSYENPSKPEAQKKLSERWRKGEERARLDYQWQGLNIKSRDTYLLTHASLRAAAKAYGLPLEKGECPYEAVNEFVRQGTYEQEENGFPVEKYWQNKEDYLENRKRHAGGKYDIVRETLKYCLRDVSVTCLLVEKLFLAYSQFYKENVVKPRYHVFDVFKRPTVSSNTHALFKQTLYLEKGVGNHLPGLVAPTDEGYELVRKSIKGGRCYPTFLGIFERPTFVYDVCGMYASALTHPLPYGVPLKSGEAGVAIAHLQSLLDRPLPIDYFDASLKPCIVRADCTPPPLEKLDVLPPMCVKTDEGGLMWTNETIVDETLTSLDLITLHNRGWRCSIRQETDYVVWPAWECVCAKYVKINIEAKEKATVEKNETMRSLAKLLSNALYGSFATKMENKKTVLGDPVADRADADGWYVDSLTYLNFNAFQKERIDINPREYAVSARSARVIDDDKQKDVKTPTFAFIDADENDLTAYTLKKTGPVENERYATQIASFVLAWTRAFISEWASFLYDEDRETPIEKRPVKSIYGDTDSIFLTERGRECFIRYGAHRIKGHKEARLIYDPSDPKLAWAAECETVCDVCGADAYAPRSVYLAPKVYALAPLRCTSCPNDKIAGKVKAKGHNKRDITFDSLVKCYLWNETKSERMKPQNEDSAFKTSRRSIKRTMIQGDDKNVPMTLKEVLLSRTLEPWKNPRLRKETDRLASRRYGNGDLMYPFDEAHPSPKDEANGERRILLEKMDLSL</sequence>
<evidence type="ECO:0000256" key="13">
    <source>
        <dbReference type="RuleBase" id="RU000442"/>
    </source>
</evidence>
<evidence type="ECO:0000256" key="1">
    <source>
        <dbReference type="ARBA" id="ARBA00004147"/>
    </source>
</evidence>
<dbReference type="SUPFAM" id="SSF56672">
    <property type="entry name" value="DNA/RNA polymerases"/>
    <property type="match status" value="1"/>
</dbReference>
<evidence type="ECO:0000256" key="9">
    <source>
        <dbReference type="ARBA" id="ARBA00023125"/>
    </source>
</evidence>
<keyword evidence="3" id="KW-1048">Host nucleus</keyword>
<evidence type="ECO:0000256" key="8">
    <source>
        <dbReference type="ARBA" id="ARBA00023109"/>
    </source>
</evidence>
<comment type="catalytic activity">
    <reaction evidence="11 12 13">
        <text>DNA(n) + a 2'-deoxyribonucleoside 5'-triphosphate = DNA(n+1) + diphosphate</text>
        <dbReference type="Rhea" id="RHEA:22508"/>
        <dbReference type="Rhea" id="RHEA-COMP:17339"/>
        <dbReference type="Rhea" id="RHEA-COMP:17340"/>
        <dbReference type="ChEBI" id="CHEBI:33019"/>
        <dbReference type="ChEBI" id="CHEBI:61560"/>
        <dbReference type="ChEBI" id="CHEBI:173112"/>
        <dbReference type="EC" id="2.7.7.7"/>
    </reaction>
</comment>
<evidence type="ECO:0000313" key="17">
    <source>
        <dbReference type="Proteomes" id="UP001230876"/>
    </source>
</evidence>
<dbReference type="InterPro" id="IPR043502">
    <property type="entry name" value="DNA/RNA_pol_sf"/>
</dbReference>
<protein>
    <recommendedName>
        <fullName evidence="12 13">DNA polymerase</fullName>
        <ecNumber evidence="12 13">2.7.7.7</ecNumber>
    </recommendedName>
</protein>
<comment type="subcellular location">
    <subcellularLocation>
        <location evidence="1">Host nucleus</location>
    </subcellularLocation>
</comment>
<dbReference type="PRINTS" id="PR00106">
    <property type="entry name" value="DNAPOLB"/>
</dbReference>
<keyword evidence="7 12" id="KW-0239">DNA-directed DNA polymerase</keyword>
<proteinExistence type="inferred from homology"/>
<dbReference type="InterPro" id="IPR012337">
    <property type="entry name" value="RNaseH-like_sf"/>
</dbReference>
<dbReference type="GO" id="GO:0003887">
    <property type="term" value="F:DNA-directed DNA polymerase activity"/>
    <property type="evidence" value="ECO:0007669"/>
    <property type="project" value="UniProtKB-UniRule"/>
</dbReference>
<comment type="similarity">
    <text evidence="2 12 13">Belongs to the DNA polymerase type-B family.</text>
</comment>
<accession>A0A7L9DIQ4</accession>
<feature type="region of interest" description="Disordered" evidence="14">
    <location>
        <begin position="1"/>
        <end position="20"/>
    </location>
</feature>
<keyword evidence="17" id="KW-1185">Reference proteome</keyword>
<reference evidence="16" key="1">
    <citation type="journal article" date="2020" name="Viruses">
        <title>Molecular Characterisation of a Novel and Highly Divergent Passerine Adenovirus 1.</title>
        <authorList>
            <person name="Athukorala A."/>
            <person name="Forwood J.K."/>
            <person name="Phalen D.N."/>
            <person name="Sarker S."/>
        </authorList>
    </citation>
    <scope>NUCLEOTIDE SEQUENCE</scope>
    <source>
        <strain evidence="16">AU2787</strain>
    </source>
</reference>